<gene>
    <name evidence="1" type="ORF">ACERK3_18495</name>
</gene>
<name>A0ABV4UBD7_9BACT</name>
<evidence type="ECO:0000313" key="1">
    <source>
        <dbReference type="EMBL" id="MFA9480267.1"/>
    </source>
</evidence>
<comment type="caution">
    <text evidence="1">The sequence shown here is derived from an EMBL/GenBank/DDBJ whole genome shotgun (WGS) entry which is preliminary data.</text>
</comment>
<evidence type="ECO:0000313" key="2">
    <source>
        <dbReference type="Proteomes" id="UP001575105"/>
    </source>
</evidence>
<dbReference type="Proteomes" id="UP001575105">
    <property type="component" value="Unassembled WGS sequence"/>
</dbReference>
<proteinExistence type="predicted"/>
<dbReference type="EMBL" id="JBGUBD010000018">
    <property type="protein sequence ID" value="MFA9480267.1"/>
    <property type="molecule type" value="Genomic_DNA"/>
</dbReference>
<keyword evidence="2" id="KW-1185">Reference proteome</keyword>
<sequence length="127" mass="14515">MVRHTTRETTAEALFDQIWTELASELDQSAMAAGLDRCTFRWLLPELVHLLDSVPDHSTEQLKLTVRLRVVDWLFIEDAGDLVLPPDHEGMIEQLVMVLTLTLERLRHEAGETERRSTRGTSMLMCG</sequence>
<protein>
    <submittedName>
        <fullName evidence="1">Uncharacterized protein</fullName>
    </submittedName>
</protein>
<accession>A0ABV4UBD7</accession>
<organism evidence="1 2">
    <name type="scientific">Natronomicrosphaera hydrolytica</name>
    <dbReference type="NCBI Taxonomy" id="3242702"/>
    <lineage>
        <taxon>Bacteria</taxon>
        <taxon>Pseudomonadati</taxon>
        <taxon>Planctomycetota</taxon>
        <taxon>Phycisphaerae</taxon>
        <taxon>Phycisphaerales</taxon>
        <taxon>Phycisphaeraceae</taxon>
        <taxon>Natronomicrosphaera</taxon>
    </lineage>
</organism>
<dbReference type="RefSeq" id="WP_425347188.1">
    <property type="nucleotide sequence ID" value="NZ_JBGUBD010000018.1"/>
</dbReference>
<reference evidence="1 2" key="1">
    <citation type="submission" date="2024-08" db="EMBL/GenBank/DDBJ databases">
        <title>Whole-genome sequencing of halo(alkali)philic microorganisms from hypersaline lakes.</title>
        <authorList>
            <person name="Sorokin D.Y."/>
            <person name="Merkel A.Y."/>
            <person name="Messina E."/>
            <person name="Yakimov M."/>
        </authorList>
    </citation>
    <scope>NUCLEOTIDE SEQUENCE [LARGE SCALE GENOMIC DNA]</scope>
    <source>
        <strain evidence="1 2">AB-hyl4</strain>
    </source>
</reference>